<evidence type="ECO:0000313" key="1">
    <source>
        <dbReference type="EMBL" id="CCI11603.1"/>
    </source>
</evidence>
<sequence>MRANVATIPPVTFNKKCLKVVQSVTEYRKKCKIDKITVNNCPNGIPPLTDILTNFFDFAKLKISKDKMMIDMAEKEIAGKLRGMFSGYPEKESNTAIRNFLEKVYDAIVPKDSAKESPLSSLKNIQRRYLLTEFAWFYYRHCP</sequence>
<dbReference type="InParanoid" id="A0A024FWQ1"/>
<evidence type="ECO:0000313" key="2">
    <source>
        <dbReference type="Proteomes" id="UP000053237"/>
    </source>
</evidence>
<protein>
    <submittedName>
        <fullName evidence="1">Uncharacterized protein</fullName>
    </submittedName>
</protein>
<comment type="caution">
    <text evidence="1">The sequence shown here is derived from an EMBL/GenBank/DDBJ whole genome shotgun (WGS) entry which is preliminary data.</text>
</comment>
<gene>
    <name evidence="1" type="ORF">BN9_131760</name>
</gene>
<keyword evidence="2" id="KW-1185">Reference proteome</keyword>
<organism evidence="1 2">
    <name type="scientific">Albugo candida</name>
    <dbReference type="NCBI Taxonomy" id="65357"/>
    <lineage>
        <taxon>Eukaryota</taxon>
        <taxon>Sar</taxon>
        <taxon>Stramenopiles</taxon>
        <taxon>Oomycota</taxon>
        <taxon>Peronosporomycetes</taxon>
        <taxon>Albuginales</taxon>
        <taxon>Albuginaceae</taxon>
        <taxon>Albugo</taxon>
    </lineage>
</organism>
<proteinExistence type="predicted"/>
<dbReference type="EMBL" id="CAIX01001314">
    <property type="protein sequence ID" value="CCI11603.1"/>
    <property type="molecule type" value="Genomic_DNA"/>
</dbReference>
<name>A0A024FWQ1_9STRA</name>
<dbReference type="AlphaFoldDB" id="A0A024FWQ1"/>
<dbReference type="Proteomes" id="UP000053237">
    <property type="component" value="Unassembled WGS sequence"/>
</dbReference>
<reference evidence="1 2" key="1">
    <citation type="submission" date="2012-05" db="EMBL/GenBank/DDBJ databases">
        <title>Recombination and specialization in a pathogen metapopulation.</title>
        <authorList>
            <person name="Gardiner A."/>
            <person name="Kemen E."/>
            <person name="Schultz-Larsen T."/>
            <person name="MacLean D."/>
            <person name="Van Oosterhout C."/>
            <person name="Jones J.D.G."/>
        </authorList>
    </citation>
    <scope>NUCLEOTIDE SEQUENCE [LARGE SCALE GENOMIC DNA]</scope>
    <source>
        <strain evidence="1 2">Ac Nc2</strain>
    </source>
</reference>
<accession>A0A024FWQ1</accession>